<gene>
    <name evidence="2" type="ORF">GCM10022233_36980</name>
</gene>
<evidence type="ECO:0000256" key="1">
    <source>
        <dbReference type="SAM" id="MobiDB-lite"/>
    </source>
</evidence>
<organism evidence="2 3">
    <name type="scientific">Streptomyces shaanxiensis</name>
    <dbReference type="NCBI Taxonomy" id="653357"/>
    <lineage>
        <taxon>Bacteria</taxon>
        <taxon>Bacillati</taxon>
        <taxon>Actinomycetota</taxon>
        <taxon>Actinomycetes</taxon>
        <taxon>Kitasatosporales</taxon>
        <taxon>Streptomycetaceae</taxon>
        <taxon>Streptomyces</taxon>
    </lineage>
</organism>
<sequence>MLSERNLAYAGAVKVPADGGQERIQDGFVVPRKELGWYGQLLARTGAAGQLAFAGAGTEIAQYLTEKQGNKHYKQQTFAGSSSVRDARHTAPSTERSPRDRWSPHGNAPRWP</sequence>
<proteinExistence type="predicted"/>
<keyword evidence="3" id="KW-1185">Reference proteome</keyword>
<reference evidence="3" key="1">
    <citation type="journal article" date="2019" name="Int. J. Syst. Evol. Microbiol.">
        <title>The Global Catalogue of Microorganisms (GCM) 10K type strain sequencing project: providing services to taxonomists for standard genome sequencing and annotation.</title>
        <authorList>
            <consortium name="The Broad Institute Genomics Platform"/>
            <consortium name="The Broad Institute Genome Sequencing Center for Infectious Disease"/>
            <person name="Wu L."/>
            <person name="Ma J."/>
        </authorList>
    </citation>
    <scope>NUCLEOTIDE SEQUENCE [LARGE SCALE GENOMIC DNA]</scope>
    <source>
        <strain evidence="3">JCM 16925</strain>
    </source>
</reference>
<comment type="caution">
    <text evidence="2">The sequence shown here is derived from an EMBL/GenBank/DDBJ whole genome shotgun (WGS) entry which is preliminary data.</text>
</comment>
<feature type="compositionally biased region" description="Polar residues" evidence="1">
    <location>
        <begin position="75"/>
        <end position="84"/>
    </location>
</feature>
<name>A0ABP7V646_9ACTN</name>
<evidence type="ECO:0000313" key="2">
    <source>
        <dbReference type="EMBL" id="GAA4060393.1"/>
    </source>
</evidence>
<dbReference type="EMBL" id="BAAAZY010000010">
    <property type="protein sequence ID" value="GAA4060393.1"/>
    <property type="molecule type" value="Genomic_DNA"/>
</dbReference>
<evidence type="ECO:0000313" key="3">
    <source>
        <dbReference type="Proteomes" id="UP001499984"/>
    </source>
</evidence>
<feature type="region of interest" description="Disordered" evidence="1">
    <location>
        <begin position="68"/>
        <end position="112"/>
    </location>
</feature>
<protein>
    <submittedName>
        <fullName evidence="2">Uncharacterized protein</fullName>
    </submittedName>
</protein>
<dbReference type="Proteomes" id="UP001499984">
    <property type="component" value="Unassembled WGS sequence"/>
</dbReference>
<accession>A0ABP7V646</accession>